<organism evidence="2 3">
    <name type="scientific">Acaromyces ingoldii</name>
    <dbReference type="NCBI Taxonomy" id="215250"/>
    <lineage>
        <taxon>Eukaryota</taxon>
        <taxon>Fungi</taxon>
        <taxon>Dikarya</taxon>
        <taxon>Basidiomycota</taxon>
        <taxon>Ustilaginomycotina</taxon>
        <taxon>Exobasidiomycetes</taxon>
        <taxon>Exobasidiales</taxon>
        <taxon>Cryptobasidiaceae</taxon>
        <taxon>Acaromyces</taxon>
    </lineage>
</organism>
<dbReference type="Proteomes" id="UP000245768">
    <property type="component" value="Unassembled WGS sequence"/>
</dbReference>
<feature type="compositionally biased region" description="Basic and acidic residues" evidence="1">
    <location>
        <begin position="149"/>
        <end position="177"/>
    </location>
</feature>
<evidence type="ECO:0000313" key="2">
    <source>
        <dbReference type="EMBL" id="PWN91579.1"/>
    </source>
</evidence>
<dbReference type="AlphaFoldDB" id="A0A316YQL7"/>
<proteinExistence type="predicted"/>
<feature type="compositionally biased region" description="Basic and acidic residues" evidence="1">
    <location>
        <begin position="308"/>
        <end position="342"/>
    </location>
</feature>
<feature type="region of interest" description="Disordered" evidence="1">
    <location>
        <begin position="727"/>
        <end position="771"/>
    </location>
</feature>
<dbReference type="GeneID" id="37045369"/>
<accession>A0A316YQL7</accession>
<gene>
    <name evidence="2" type="ORF">FA10DRAFT_278361</name>
</gene>
<keyword evidence="3" id="KW-1185">Reference proteome</keyword>
<feature type="compositionally biased region" description="Basic and acidic residues" evidence="1">
    <location>
        <begin position="1"/>
        <end position="14"/>
    </location>
</feature>
<dbReference type="OrthoDB" id="2552362at2759"/>
<dbReference type="InParanoid" id="A0A316YQL7"/>
<feature type="compositionally biased region" description="Polar residues" evidence="1">
    <location>
        <begin position="26"/>
        <end position="36"/>
    </location>
</feature>
<protein>
    <submittedName>
        <fullName evidence="2">Uncharacterized protein</fullName>
    </submittedName>
</protein>
<feature type="compositionally biased region" description="Polar residues" evidence="1">
    <location>
        <begin position="178"/>
        <end position="202"/>
    </location>
</feature>
<sequence length="1165" mass="127205">MDIHVEENGRRGRDSAFAAHSVRPTDATSTSSSTLVNVDANDRPLKASFQRRQTSTSSPYARFSPPKSRRRERIPDAPPSPSSSSSTTTRRALGREHTPVADLPLCPDDCRCSDQEIERGFCRRAMAEASSEGGTSEADSEMEARLLDRRWTNAREQRGDVHLAWDPSERRRDRESKQQLGESRSSSSTITGNQGSASTPLAPQSQPQSPSRIGDRGTGRDLRSDPVVVPRSSLDLSATNSSDEGDEFAPLQAYRTLSSPLQRSQRPSLRVSSSPGPRPHQELSESTVSAPGHGSAARRSIANVFERLLQEEQRRRQEDKDKKEAQRERRRQEKARREGEHESDWDDNTARSSLRGSQRAEGRSASEKSKSSPASRLQHDVDRLQKLSAQTSTSASSDTSNAHKGPSLPSSPKKSLSSSPIQRPPSSMVPFALQTPITQPVEEGREDKEPERDVQLNPNASMLPPPPPFQDPLGAPSANTTQSPRASLPDARSSSPLSTFAFPNRLPQRQAPLHAGVALIDSSKQLSPVVGSGRFSPGDPSSPRRNSHRRSADVDVVSVSRRLPTTSTTPPSTTPLPSALAEVHTPHLTPADDAFQSSTSTSPRRVRFSPQPPQVVVAEREDDTDETSSPESHRDLSLQGVEDEDESEEDQKGMDTDRSFAAPMEPKIDLGSGTPNSTDATRLLREGNTPKTQSPFVPGAYFSPAAGPLSSAASPAFSRHIIRPRGPKMALETVSPSKVAGMDKKGKEENEEAFWNKDADPPAGIPSPPRPFAWTSALSRFGSAVYSPPKTKTSGLENKADTSMAISLGSASIMEDVLEESLEGETGGEDDEITQGSQYHGGAPRESTPPPMSPSLRSSLRSNLSVAGRHIKDMQEQSLLQLDPLRTSGQDSSQVPNADDSLRLTLEELLEVLKRPQEPDSFVSSLTEITLPGNKVLPTSTQATDENGRALELAEIADESLHRSKVAEEEDRRFVARLDQVRDRLQALLHSSSISGPQPKNKTTMWSTFMRLMLHLALLFAVLQFAKLRASLLYHHPYSLLEDPFQASSTQSAILFSILPRRLPFWSLMRGGTDGLLARLNIFPPGSLVGVEQDGLTWIQDLPLSMQLDGGQGSSSVAKVVFDIVWRNVKSGRTELAWRVLMWNLARSIGWDWSDMGEGGLLVPT</sequence>
<feature type="region of interest" description="Disordered" evidence="1">
    <location>
        <begin position="149"/>
        <end position="505"/>
    </location>
</feature>
<feature type="compositionally biased region" description="Low complexity" evidence="1">
    <location>
        <begin position="854"/>
        <end position="863"/>
    </location>
</feature>
<feature type="compositionally biased region" description="Acidic residues" evidence="1">
    <location>
        <begin position="821"/>
        <end position="833"/>
    </location>
</feature>
<reference evidence="2 3" key="1">
    <citation type="journal article" date="2018" name="Mol. Biol. Evol.">
        <title>Broad Genomic Sampling Reveals a Smut Pathogenic Ancestry of the Fungal Clade Ustilaginomycotina.</title>
        <authorList>
            <person name="Kijpornyongpan T."/>
            <person name="Mondo S.J."/>
            <person name="Barry K."/>
            <person name="Sandor L."/>
            <person name="Lee J."/>
            <person name="Lipzen A."/>
            <person name="Pangilinan J."/>
            <person name="LaButti K."/>
            <person name="Hainaut M."/>
            <person name="Henrissat B."/>
            <person name="Grigoriev I.V."/>
            <person name="Spatafora J.W."/>
            <person name="Aime M.C."/>
        </authorList>
    </citation>
    <scope>NUCLEOTIDE SEQUENCE [LARGE SCALE GENOMIC DNA]</scope>
    <source>
        <strain evidence="2 3">MCA 4198</strain>
    </source>
</reference>
<feature type="region of interest" description="Disordered" evidence="1">
    <location>
        <begin position="821"/>
        <end position="863"/>
    </location>
</feature>
<feature type="compositionally biased region" description="Basic and acidic residues" evidence="1">
    <location>
        <begin position="442"/>
        <end position="454"/>
    </location>
</feature>
<dbReference type="RefSeq" id="XP_025378777.1">
    <property type="nucleotide sequence ID" value="XM_025523453.1"/>
</dbReference>
<evidence type="ECO:0000313" key="3">
    <source>
        <dbReference type="Proteomes" id="UP000245768"/>
    </source>
</evidence>
<feature type="compositionally biased region" description="Basic and acidic residues" evidence="1">
    <location>
        <begin position="213"/>
        <end position="224"/>
    </location>
</feature>
<feature type="compositionally biased region" description="Low complexity" evidence="1">
    <location>
        <begin position="554"/>
        <end position="578"/>
    </location>
</feature>
<dbReference type="EMBL" id="KZ819635">
    <property type="protein sequence ID" value="PWN91579.1"/>
    <property type="molecule type" value="Genomic_DNA"/>
</dbReference>
<evidence type="ECO:0000256" key="1">
    <source>
        <dbReference type="SAM" id="MobiDB-lite"/>
    </source>
</evidence>
<feature type="region of interest" description="Disordered" evidence="1">
    <location>
        <begin position="527"/>
        <end position="698"/>
    </location>
</feature>
<feature type="compositionally biased region" description="Basic and acidic residues" evidence="1">
    <location>
        <begin position="741"/>
        <end position="760"/>
    </location>
</feature>
<feature type="region of interest" description="Disordered" evidence="1">
    <location>
        <begin position="1"/>
        <end position="108"/>
    </location>
</feature>
<feature type="compositionally biased region" description="Low complexity" evidence="1">
    <location>
        <begin position="388"/>
        <end position="420"/>
    </location>
</feature>
<feature type="compositionally biased region" description="Polar residues" evidence="1">
    <location>
        <begin position="50"/>
        <end position="59"/>
    </location>
</feature>
<name>A0A316YQL7_9BASI</name>
<feature type="compositionally biased region" description="Polar residues" evidence="1">
    <location>
        <begin position="255"/>
        <end position="275"/>
    </location>
</feature>
<feature type="compositionally biased region" description="Basic and acidic residues" evidence="1">
    <location>
        <begin position="358"/>
        <end position="370"/>
    </location>
</feature>